<gene>
    <name evidence="3" type="ORF">RJ640_002135</name>
</gene>
<name>A0AA88QQ09_9ASTE</name>
<feature type="compositionally biased region" description="Basic and acidic residues" evidence="1">
    <location>
        <begin position="36"/>
        <end position="51"/>
    </location>
</feature>
<evidence type="ECO:0000259" key="2">
    <source>
        <dbReference type="Pfam" id="PF04601"/>
    </source>
</evidence>
<dbReference type="InterPro" id="IPR008999">
    <property type="entry name" value="Actin-crosslinking"/>
</dbReference>
<keyword evidence="4" id="KW-1185">Reference proteome</keyword>
<proteinExistence type="predicted"/>
<evidence type="ECO:0000256" key="1">
    <source>
        <dbReference type="SAM" id="MobiDB-lite"/>
    </source>
</evidence>
<dbReference type="Proteomes" id="UP001187471">
    <property type="component" value="Unassembled WGS sequence"/>
</dbReference>
<accession>A0AA88QQ09</accession>
<evidence type="ECO:0000313" key="3">
    <source>
        <dbReference type="EMBL" id="KAK2966950.1"/>
    </source>
</evidence>
<organism evidence="3 4">
    <name type="scientific">Escallonia rubra</name>
    <dbReference type="NCBI Taxonomy" id="112253"/>
    <lineage>
        <taxon>Eukaryota</taxon>
        <taxon>Viridiplantae</taxon>
        <taxon>Streptophyta</taxon>
        <taxon>Embryophyta</taxon>
        <taxon>Tracheophyta</taxon>
        <taxon>Spermatophyta</taxon>
        <taxon>Magnoliopsida</taxon>
        <taxon>eudicotyledons</taxon>
        <taxon>Gunneridae</taxon>
        <taxon>Pentapetalae</taxon>
        <taxon>asterids</taxon>
        <taxon>campanulids</taxon>
        <taxon>Escalloniales</taxon>
        <taxon>Escalloniaceae</taxon>
        <taxon>Escallonia</taxon>
    </lineage>
</organism>
<sequence>MASPRHSDKIQHSHLLHHSRSRKTELWQKPSYGHQNHVEKQAVERRTDRNPRSGLVGRTAVPCTRQAGRERNEALRRHAAAPACTLSLGHIGLGCERLALVTLTDKICMDIFRKAKIVRLRNNSGKFLIAEDDKLSLSLGRDGTSINAHWTVEYLEGQDFLLWHESNGHGRAISSTVDATKKGSTNSAEKVGLVGRMGAAGKGRVLGTSDDAILLFPAPEWGSTAVG</sequence>
<dbReference type="EMBL" id="JAVXUO010003076">
    <property type="protein sequence ID" value="KAK2966950.1"/>
    <property type="molecule type" value="Genomic_DNA"/>
</dbReference>
<dbReference type="InterPro" id="IPR007679">
    <property type="entry name" value="DUF569"/>
</dbReference>
<protein>
    <recommendedName>
        <fullName evidence="2">DUF569 domain-containing protein</fullName>
    </recommendedName>
</protein>
<dbReference type="PANTHER" id="PTHR31205:SF69">
    <property type="entry name" value="ACTIN CROSS-LINKING PROTEIN (DUF569)"/>
    <property type="match status" value="1"/>
</dbReference>
<comment type="caution">
    <text evidence="3">The sequence shown here is derived from an EMBL/GenBank/DDBJ whole genome shotgun (WGS) entry which is preliminary data.</text>
</comment>
<feature type="compositionally biased region" description="Basic residues" evidence="1">
    <location>
        <begin position="12"/>
        <end position="21"/>
    </location>
</feature>
<reference evidence="3" key="1">
    <citation type="submission" date="2022-12" db="EMBL/GenBank/DDBJ databases">
        <title>Draft genome assemblies for two species of Escallonia (Escalloniales).</title>
        <authorList>
            <person name="Chanderbali A."/>
            <person name="Dervinis C."/>
            <person name="Anghel I."/>
            <person name="Soltis D."/>
            <person name="Soltis P."/>
            <person name="Zapata F."/>
        </authorList>
    </citation>
    <scope>NUCLEOTIDE SEQUENCE</scope>
    <source>
        <strain evidence="3">UCBG92.1500</strain>
        <tissue evidence="3">Leaf</tissue>
    </source>
</reference>
<dbReference type="AlphaFoldDB" id="A0AA88QQ09"/>
<feature type="compositionally biased region" description="Basic and acidic residues" evidence="1">
    <location>
        <begin position="1"/>
        <end position="11"/>
    </location>
</feature>
<feature type="region of interest" description="Disordered" evidence="1">
    <location>
        <begin position="1"/>
        <end position="63"/>
    </location>
</feature>
<dbReference type="SUPFAM" id="SSF50405">
    <property type="entry name" value="Actin-crosslinking proteins"/>
    <property type="match status" value="1"/>
</dbReference>
<dbReference type="PANTHER" id="PTHR31205">
    <property type="entry name" value="ACTIN CROSS-LINKING PROTEIN (DUF569)"/>
    <property type="match status" value="1"/>
</dbReference>
<dbReference type="Pfam" id="PF04601">
    <property type="entry name" value="DUF569"/>
    <property type="match status" value="1"/>
</dbReference>
<evidence type="ECO:0000313" key="4">
    <source>
        <dbReference type="Proteomes" id="UP001187471"/>
    </source>
</evidence>
<feature type="domain" description="DUF569" evidence="2">
    <location>
        <begin position="109"/>
        <end position="162"/>
    </location>
</feature>